<feature type="region of interest" description="Disordered" evidence="8">
    <location>
        <begin position="68"/>
        <end position="116"/>
    </location>
</feature>
<dbReference type="GO" id="GO:0005829">
    <property type="term" value="C:cytosol"/>
    <property type="evidence" value="ECO:0007669"/>
    <property type="project" value="TreeGrafter"/>
</dbReference>
<keyword evidence="2 7" id="KW-0378">Hydrolase</keyword>
<dbReference type="GO" id="GO:0016787">
    <property type="term" value="F:hydrolase activity"/>
    <property type="evidence" value="ECO:0007669"/>
    <property type="project" value="UniProtKB-KW"/>
</dbReference>
<dbReference type="InterPro" id="IPR044742">
    <property type="entry name" value="DEAD/DEAH_RhlB"/>
</dbReference>
<comment type="similarity">
    <text evidence="5 7">Belongs to the DEAD box helicase family.</text>
</comment>
<proteinExistence type="inferred from homology"/>
<feature type="compositionally biased region" description="Basic residues" evidence="8">
    <location>
        <begin position="99"/>
        <end position="110"/>
    </location>
</feature>
<feature type="domain" description="DEAD-box RNA helicase Q" evidence="11">
    <location>
        <begin position="3"/>
        <end position="31"/>
    </location>
</feature>
<dbReference type="PANTHER" id="PTHR47959:SF13">
    <property type="entry name" value="ATP-DEPENDENT RNA HELICASE RHLE"/>
    <property type="match status" value="1"/>
</dbReference>
<evidence type="ECO:0000256" key="7">
    <source>
        <dbReference type="RuleBase" id="RU000492"/>
    </source>
</evidence>
<dbReference type="SUPFAM" id="SSF52540">
    <property type="entry name" value="P-loop containing nucleoside triphosphate hydrolases"/>
    <property type="match status" value="1"/>
</dbReference>
<feature type="short sequence motif" description="Q motif" evidence="6">
    <location>
        <begin position="3"/>
        <end position="31"/>
    </location>
</feature>
<evidence type="ECO:0000259" key="11">
    <source>
        <dbReference type="PROSITE" id="PS51195"/>
    </source>
</evidence>
<evidence type="ECO:0000313" key="13">
    <source>
        <dbReference type="Proteomes" id="UP000698335"/>
    </source>
</evidence>
<evidence type="ECO:0000313" key="12">
    <source>
        <dbReference type="EMBL" id="MBF4808051.1"/>
    </source>
</evidence>
<evidence type="ECO:0000256" key="1">
    <source>
        <dbReference type="ARBA" id="ARBA00022741"/>
    </source>
</evidence>
<dbReference type="Proteomes" id="UP000698335">
    <property type="component" value="Unassembled WGS sequence"/>
</dbReference>
<dbReference type="GO" id="GO:0005524">
    <property type="term" value="F:ATP binding"/>
    <property type="evidence" value="ECO:0007669"/>
    <property type="project" value="UniProtKB-KW"/>
</dbReference>
<feature type="compositionally biased region" description="Low complexity" evidence="8">
    <location>
        <begin position="84"/>
        <end position="95"/>
    </location>
</feature>
<evidence type="ECO:0000256" key="5">
    <source>
        <dbReference type="ARBA" id="ARBA00038437"/>
    </source>
</evidence>
<evidence type="ECO:0000259" key="9">
    <source>
        <dbReference type="PROSITE" id="PS51192"/>
    </source>
</evidence>
<evidence type="ECO:0000256" key="3">
    <source>
        <dbReference type="ARBA" id="ARBA00022806"/>
    </source>
</evidence>
<dbReference type="EMBL" id="JABZGW010000210">
    <property type="protein sequence ID" value="MBF4808051.1"/>
    <property type="molecule type" value="Genomic_DNA"/>
</dbReference>
<dbReference type="GO" id="GO:0003724">
    <property type="term" value="F:RNA helicase activity"/>
    <property type="evidence" value="ECO:0007669"/>
    <property type="project" value="InterPro"/>
</dbReference>
<dbReference type="Gene3D" id="3.40.50.300">
    <property type="entry name" value="P-loop containing nucleotide triphosphate hydrolases"/>
    <property type="match status" value="2"/>
</dbReference>
<accession>A0A930VWW6</accession>
<name>A0A930VWW6_9ACTN</name>
<evidence type="ECO:0000256" key="6">
    <source>
        <dbReference type="PROSITE-ProRule" id="PRU00552"/>
    </source>
</evidence>
<evidence type="ECO:0000256" key="2">
    <source>
        <dbReference type="ARBA" id="ARBA00022801"/>
    </source>
</evidence>
<dbReference type="PANTHER" id="PTHR47959">
    <property type="entry name" value="ATP-DEPENDENT RNA HELICASE RHLE-RELATED"/>
    <property type="match status" value="1"/>
</dbReference>
<dbReference type="SMART" id="SM00490">
    <property type="entry name" value="HELICc"/>
    <property type="match status" value="1"/>
</dbReference>
<dbReference type="Pfam" id="PF00271">
    <property type="entry name" value="Helicase_C"/>
    <property type="match status" value="1"/>
</dbReference>
<dbReference type="GO" id="GO:0003676">
    <property type="term" value="F:nucleic acid binding"/>
    <property type="evidence" value="ECO:0007669"/>
    <property type="project" value="InterPro"/>
</dbReference>
<dbReference type="PROSITE" id="PS00039">
    <property type="entry name" value="DEAD_ATP_HELICASE"/>
    <property type="match status" value="1"/>
</dbReference>
<dbReference type="Pfam" id="PF00270">
    <property type="entry name" value="DEAD"/>
    <property type="match status" value="1"/>
</dbReference>
<comment type="caution">
    <text evidence="12">The sequence shown here is derived from an EMBL/GenBank/DDBJ whole genome shotgun (WGS) entry which is preliminary data.</text>
</comment>
<gene>
    <name evidence="12" type="ORF">HXK26_05090</name>
</gene>
<feature type="domain" description="Helicase C-terminal" evidence="10">
    <location>
        <begin position="273"/>
        <end position="419"/>
    </location>
</feature>
<dbReference type="SMART" id="SM00487">
    <property type="entry name" value="DEXDc"/>
    <property type="match status" value="1"/>
</dbReference>
<keyword evidence="4 7" id="KW-0067">ATP-binding</keyword>
<dbReference type="PROSITE" id="PS51195">
    <property type="entry name" value="Q_MOTIF"/>
    <property type="match status" value="1"/>
</dbReference>
<sequence>MDTTFAELGLNEHILTSVETLGFNTPTPIQAAAIPAVLAGKDVVASAQTGTGKTAAFVLPALQVIDTDPEGEKTDRPEVQCQPQNEQQQSSQQQESQRRRQRGGKRRRNRTRDPQALIVTPTRELATQIERVATTICKSTGQRAVIITGGAKLKRQISAVQAGCDLLVATPGRLLDLIEHHQVNLKNIKVFILDEADRMLDMGFWPSVRRIMGTLPPKRQTLLFSATLPPSITSTIDNMLHDPTMIEIARTGQTADTVEEHLCAVVQGQKVELLESLIRSLRPAPERILVFCRTKLRVDSVYAALNNAGFKVDVMHADRPQGARTRALTKFRTGSIQVLVATDVMSRGIDVQGIDAVVNFDVPLDPEDYVHRIGRTGRAGSAGQAFTFMAPDEIAPLREIEYFTKSLIATWDLPNFGYQDGRIVLPQNRPATKPIRPMFSGSKARGRGFGGRYGRHF</sequence>
<feature type="domain" description="Helicase ATP-binding" evidence="9">
    <location>
        <begin position="34"/>
        <end position="246"/>
    </location>
</feature>
<dbReference type="PROSITE" id="PS51194">
    <property type="entry name" value="HELICASE_CTER"/>
    <property type="match status" value="1"/>
</dbReference>
<dbReference type="InterPro" id="IPR011545">
    <property type="entry name" value="DEAD/DEAH_box_helicase_dom"/>
</dbReference>
<dbReference type="InterPro" id="IPR027417">
    <property type="entry name" value="P-loop_NTPase"/>
</dbReference>
<dbReference type="CDD" id="cd00268">
    <property type="entry name" value="DEADc"/>
    <property type="match status" value="1"/>
</dbReference>
<protein>
    <submittedName>
        <fullName evidence="12">DEAD/DEAH box helicase</fullName>
    </submittedName>
</protein>
<evidence type="ECO:0000256" key="4">
    <source>
        <dbReference type="ARBA" id="ARBA00022840"/>
    </source>
</evidence>
<dbReference type="InterPro" id="IPR050079">
    <property type="entry name" value="DEAD_box_RNA_helicase"/>
</dbReference>
<dbReference type="InterPro" id="IPR014001">
    <property type="entry name" value="Helicase_ATP-bd"/>
</dbReference>
<dbReference type="PROSITE" id="PS51192">
    <property type="entry name" value="HELICASE_ATP_BIND_1"/>
    <property type="match status" value="1"/>
</dbReference>
<keyword evidence="1 7" id="KW-0547">Nucleotide-binding</keyword>
<dbReference type="InterPro" id="IPR014014">
    <property type="entry name" value="RNA_helicase_DEAD_Q_motif"/>
</dbReference>
<dbReference type="CDD" id="cd18787">
    <property type="entry name" value="SF2_C_DEAD"/>
    <property type="match status" value="1"/>
</dbReference>
<dbReference type="AlphaFoldDB" id="A0A930VWW6"/>
<keyword evidence="3 7" id="KW-0347">Helicase</keyword>
<dbReference type="InterPro" id="IPR001650">
    <property type="entry name" value="Helicase_C-like"/>
</dbReference>
<evidence type="ECO:0000256" key="8">
    <source>
        <dbReference type="SAM" id="MobiDB-lite"/>
    </source>
</evidence>
<dbReference type="InterPro" id="IPR000629">
    <property type="entry name" value="RNA-helicase_DEAD-box_CS"/>
</dbReference>
<evidence type="ECO:0000259" key="10">
    <source>
        <dbReference type="PROSITE" id="PS51194"/>
    </source>
</evidence>
<organism evidence="12 13">
    <name type="scientific">Lancefieldella rimae</name>
    <dbReference type="NCBI Taxonomy" id="1383"/>
    <lineage>
        <taxon>Bacteria</taxon>
        <taxon>Bacillati</taxon>
        <taxon>Actinomycetota</taxon>
        <taxon>Coriobacteriia</taxon>
        <taxon>Coriobacteriales</taxon>
        <taxon>Atopobiaceae</taxon>
        <taxon>Lancefieldella</taxon>
    </lineage>
</organism>
<reference evidence="12" key="1">
    <citation type="submission" date="2020-04" db="EMBL/GenBank/DDBJ databases">
        <title>Deep metagenomics examines the oral microbiome during advanced dental caries in children, revealing novel taxa and co-occurrences with host molecules.</title>
        <authorList>
            <person name="Baker J.L."/>
            <person name="Morton J.T."/>
            <person name="Dinis M."/>
            <person name="Alvarez R."/>
            <person name="Tran N.C."/>
            <person name="Knight R."/>
            <person name="Edlund A."/>
        </authorList>
    </citation>
    <scope>NUCLEOTIDE SEQUENCE</scope>
    <source>
        <strain evidence="12">JCVI_38_bin.5</strain>
    </source>
</reference>